<dbReference type="OrthoDB" id="2355173at2"/>
<dbReference type="Gene3D" id="3.30.530.20">
    <property type="match status" value="1"/>
</dbReference>
<dbReference type="InterPro" id="IPR013538">
    <property type="entry name" value="ASHA1/2-like_C"/>
</dbReference>
<evidence type="ECO:0000313" key="4">
    <source>
        <dbReference type="Proteomes" id="UP000321436"/>
    </source>
</evidence>
<comment type="caution">
    <text evidence="3">The sequence shown here is derived from an EMBL/GenBank/DDBJ whole genome shotgun (WGS) entry which is preliminary data.</text>
</comment>
<dbReference type="RefSeq" id="WP_146864380.1">
    <property type="nucleotide sequence ID" value="NZ_BKAU01000004.1"/>
</dbReference>
<evidence type="ECO:0000259" key="2">
    <source>
        <dbReference type="Pfam" id="PF08327"/>
    </source>
</evidence>
<dbReference type="Proteomes" id="UP000321436">
    <property type="component" value="Unassembled WGS sequence"/>
</dbReference>
<accession>A0A512RN36</accession>
<name>A0A512RN36_9BACT</name>
<proteinExistence type="inferred from homology"/>
<dbReference type="InterPro" id="IPR023393">
    <property type="entry name" value="START-like_dom_sf"/>
</dbReference>
<comment type="similarity">
    <text evidence="1">Belongs to the AHA1 family.</text>
</comment>
<dbReference type="AlphaFoldDB" id="A0A512RN36"/>
<dbReference type="SUPFAM" id="SSF55961">
    <property type="entry name" value="Bet v1-like"/>
    <property type="match status" value="1"/>
</dbReference>
<dbReference type="CDD" id="cd07814">
    <property type="entry name" value="SRPBCC_CalC_Aha1-like"/>
    <property type="match status" value="1"/>
</dbReference>
<gene>
    <name evidence="3" type="ORF">CCY01nite_33780</name>
</gene>
<dbReference type="EMBL" id="BKAU01000004">
    <property type="protein sequence ID" value="GEP97118.1"/>
    <property type="molecule type" value="Genomic_DNA"/>
</dbReference>
<dbReference type="Pfam" id="PF08327">
    <property type="entry name" value="AHSA1"/>
    <property type="match status" value="1"/>
</dbReference>
<protein>
    <submittedName>
        <fullName evidence="3">Activator of HSP90 ATPase</fullName>
    </submittedName>
</protein>
<organism evidence="3 4">
    <name type="scientific">Chitinophaga cymbidii</name>
    <dbReference type="NCBI Taxonomy" id="1096750"/>
    <lineage>
        <taxon>Bacteria</taxon>
        <taxon>Pseudomonadati</taxon>
        <taxon>Bacteroidota</taxon>
        <taxon>Chitinophagia</taxon>
        <taxon>Chitinophagales</taxon>
        <taxon>Chitinophagaceae</taxon>
        <taxon>Chitinophaga</taxon>
    </lineage>
</organism>
<keyword evidence="4" id="KW-1185">Reference proteome</keyword>
<feature type="domain" description="Activator of Hsp90 ATPase homologue 1/2-like C-terminal" evidence="2">
    <location>
        <begin position="13"/>
        <end position="139"/>
    </location>
</feature>
<evidence type="ECO:0000256" key="1">
    <source>
        <dbReference type="ARBA" id="ARBA00006817"/>
    </source>
</evidence>
<reference evidence="3 4" key="1">
    <citation type="submission" date="2019-07" db="EMBL/GenBank/DDBJ databases">
        <title>Whole genome shotgun sequence of Chitinophaga cymbidii NBRC 109752.</title>
        <authorList>
            <person name="Hosoyama A."/>
            <person name="Uohara A."/>
            <person name="Ohji S."/>
            <person name="Ichikawa N."/>
        </authorList>
    </citation>
    <scope>NUCLEOTIDE SEQUENCE [LARGE SCALE GENOMIC DNA]</scope>
    <source>
        <strain evidence="3 4">NBRC 109752</strain>
    </source>
</reference>
<sequence>MNKEPFVIERTLDAPADAVWQAITDRDQMKEWYFDLAEFKPVVGFEFTFSGGSEEETYVHLCRVTAVEPGKKLAYTWKYENYPGESEVTFELFPEGGKTRVKLTHTGLETFPDKRDFKRESFAAGWTEIIGKLLKNYVESKNQS</sequence>
<evidence type="ECO:0000313" key="3">
    <source>
        <dbReference type="EMBL" id="GEP97118.1"/>
    </source>
</evidence>